<dbReference type="RefSeq" id="WP_379956905.1">
    <property type="nucleotide sequence ID" value="NZ_JAUYVI010000005.1"/>
</dbReference>
<dbReference type="Pfam" id="PF00226">
    <property type="entry name" value="DnaJ"/>
    <property type="match status" value="1"/>
</dbReference>
<evidence type="ECO:0000256" key="1">
    <source>
        <dbReference type="ARBA" id="ARBA00022490"/>
    </source>
</evidence>
<dbReference type="EMBL" id="JAUYVI010000005">
    <property type="protein sequence ID" value="MDQ7249190.1"/>
    <property type="molecule type" value="Genomic_DNA"/>
</dbReference>
<proteinExistence type="inferred from homology"/>
<feature type="binding site" evidence="9">
    <location>
        <position position="158"/>
    </location>
    <ligand>
        <name>Zn(2+)</name>
        <dbReference type="ChEBI" id="CHEBI:29105"/>
        <label>1</label>
    </ligand>
</feature>
<dbReference type="PROSITE" id="PS50076">
    <property type="entry name" value="DNAJ_2"/>
    <property type="match status" value="1"/>
</dbReference>
<protein>
    <recommendedName>
        <fullName evidence="9">Chaperone protein DnaJ</fullName>
    </recommendedName>
</protein>
<organism evidence="13 14">
    <name type="scientific">Dongia sedimenti</name>
    <dbReference type="NCBI Taxonomy" id="3064282"/>
    <lineage>
        <taxon>Bacteria</taxon>
        <taxon>Pseudomonadati</taxon>
        <taxon>Pseudomonadota</taxon>
        <taxon>Alphaproteobacteria</taxon>
        <taxon>Rhodospirillales</taxon>
        <taxon>Dongiaceae</taxon>
        <taxon>Dongia</taxon>
    </lineage>
</organism>
<keyword evidence="1 9" id="KW-0963">Cytoplasm</keyword>
<evidence type="ECO:0000259" key="11">
    <source>
        <dbReference type="PROSITE" id="PS50076"/>
    </source>
</evidence>
<dbReference type="Gene3D" id="2.10.230.10">
    <property type="entry name" value="Heat shock protein DnaJ, cysteine-rich domain"/>
    <property type="match status" value="1"/>
</dbReference>
<dbReference type="PRINTS" id="PR00625">
    <property type="entry name" value="JDOMAIN"/>
</dbReference>
<feature type="binding site" evidence="9">
    <location>
        <position position="155"/>
    </location>
    <ligand>
        <name>Zn(2+)</name>
        <dbReference type="ChEBI" id="CHEBI:29105"/>
        <label>1</label>
    </ligand>
</feature>
<evidence type="ECO:0000256" key="8">
    <source>
        <dbReference type="ARBA" id="ARBA00023186"/>
    </source>
</evidence>
<feature type="binding site" evidence="9">
    <location>
        <position position="194"/>
    </location>
    <ligand>
        <name>Zn(2+)</name>
        <dbReference type="ChEBI" id="CHEBI:29105"/>
        <label>2</label>
    </ligand>
</feature>
<keyword evidence="6 9" id="KW-0862">Zinc</keyword>
<comment type="cofactor">
    <cofactor evidence="9">
        <name>Zn(2+)</name>
        <dbReference type="ChEBI" id="CHEBI:29105"/>
    </cofactor>
    <text evidence="9">Binds 2 Zn(2+) ions per monomer.</text>
</comment>
<comment type="subcellular location">
    <subcellularLocation>
        <location evidence="9">Cytoplasm</location>
    </subcellularLocation>
</comment>
<dbReference type="SMART" id="SM00271">
    <property type="entry name" value="DnaJ"/>
    <property type="match status" value="1"/>
</dbReference>
<comment type="caution">
    <text evidence="13">The sequence shown here is derived from an EMBL/GenBank/DDBJ whole genome shotgun (WGS) entry which is preliminary data.</text>
</comment>
<dbReference type="PANTHER" id="PTHR43096">
    <property type="entry name" value="DNAJ HOMOLOG 1, MITOCHONDRIAL-RELATED"/>
    <property type="match status" value="1"/>
</dbReference>
<keyword evidence="8 9" id="KW-0143">Chaperone</keyword>
<dbReference type="Gene3D" id="2.60.260.20">
    <property type="entry name" value="Urease metallochaperone UreE, N-terminal domain"/>
    <property type="match status" value="2"/>
</dbReference>
<dbReference type="PANTHER" id="PTHR43096:SF48">
    <property type="entry name" value="CHAPERONE PROTEIN DNAJ"/>
    <property type="match status" value="1"/>
</dbReference>
<dbReference type="InterPro" id="IPR018253">
    <property type="entry name" value="DnaJ_domain_CS"/>
</dbReference>
<evidence type="ECO:0000313" key="13">
    <source>
        <dbReference type="EMBL" id="MDQ7249190.1"/>
    </source>
</evidence>
<gene>
    <name evidence="9 13" type="primary">dnaJ</name>
    <name evidence="13" type="ORF">Q8A70_15995</name>
</gene>
<keyword evidence="7 9" id="KW-0346">Stress response</keyword>
<feature type="zinc finger region" description="CR-type" evidence="10">
    <location>
        <begin position="142"/>
        <end position="220"/>
    </location>
</feature>
<feature type="binding site" evidence="9">
    <location>
        <position position="208"/>
    </location>
    <ligand>
        <name>Zn(2+)</name>
        <dbReference type="ChEBI" id="CHEBI:29105"/>
        <label>1</label>
    </ligand>
</feature>
<dbReference type="InterPro" id="IPR008971">
    <property type="entry name" value="HSP40/DnaJ_pept-bd"/>
</dbReference>
<dbReference type="SUPFAM" id="SSF49493">
    <property type="entry name" value="HSP40/DnaJ peptide-binding domain"/>
    <property type="match status" value="2"/>
</dbReference>
<dbReference type="InterPro" id="IPR036410">
    <property type="entry name" value="HSP_DnaJ_Cys-rich_dom_sf"/>
</dbReference>
<dbReference type="NCBIfam" id="TIGR02349">
    <property type="entry name" value="DnaJ_bact"/>
    <property type="match status" value="1"/>
</dbReference>
<feature type="repeat" description="CXXCXGXG motif" evidence="9">
    <location>
        <begin position="208"/>
        <end position="215"/>
    </location>
</feature>
<feature type="repeat" description="CXXCXGXG motif" evidence="9">
    <location>
        <begin position="172"/>
        <end position="179"/>
    </location>
</feature>
<evidence type="ECO:0000256" key="4">
    <source>
        <dbReference type="ARBA" id="ARBA00022737"/>
    </source>
</evidence>
<evidence type="ECO:0000256" key="2">
    <source>
        <dbReference type="ARBA" id="ARBA00022705"/>
    </source>
</evidence>
<dbReference type="CDD" id="cd06257">
    <property type="entry name" value="DnaJ"/>
    <property type="match status" value="1"/>
</dbReference>
<keyword evidence="13" id="KW-0560">Oxidoreductase</keyword>
<dbReference type="CDD" id="cd10747">
    <property type="entry name" value="DnaJ_C"/>
    <property type="match status" value="1"/>
</dbReference>
<dbReference type="Gene3D" id="1.10.287.110">
    <property type="entry name" value="DnaJ domain"/>
    <property type="match status" value="1"/>
</dbReference>
<dbReference type="SUPFAM" id="SSF57938">
    <property type="entry name" value="DnaJ/Hsp40 cysteine-rich domain"/>
    <property type="match status" value="1"/>
</dbReference>
<keyword evidence="4 9" id="KW-0677">Repeat</keyword>
<feature type="binding site" evidence="9">
    <location>
        <position position="175"/>
    </location>
    <ligand>
        <name>Zn(2+)</name>
        <dbReference type="ChEBI" id="CHEBI:29105"/>
        <label>2</label>
    </ligand>
</feature>
<comment type="domain">
    <text evidence="9">The J domain is necessary and sufficient to stimulate DnaK ATPase activity. Zinc center 1 plays an important role in the autonomous, DnaK-independent chaperone activity of DnaJ. Zinc center 2 is essential for interaction with DnaK and for DnaJ activity.</text>
</comment>
<feature type="repeat" description="CXXCXGXG motif" evidence="9">
    <location>
        <begin position="194"/>
        <end position="201"/>
    </location>
</feature>
<feature type="binding site" evidence="9">
    <location>
        <position position="211"/>
    </location>
    <ligand>
        <name>Zn(2+)</name>
        <dbReference type="ChEBI" id="CHEBI:29105"/>
        <label>1</label>
    </ligand>
</feature>
<dbReference type="PROSITE" id="PS00636">
    <property type="entry name" value="DNAJ_1"/>
    <property type="match status" value="1"/>
</dbReference>
<keyword evidence="2 9" id="KW-0235">DNA replication</keyword>
<dbReference type="InterPro" id="IPR002939">
    <property type="entry name" value="DnaJ_C"/>
</dbReference>
<comment type="similarity">
    <text evidence="9">Belongs to the DnaJ family.</text>
</comment>
<evidence type="ECO:0000313" key="14">
    <source>
        <dbReference type="Proteomes" id="UP001230156"/>
    </source>
</evidence>
<evidence type="ECO:0000256" key="9">
    <source>
        <dbReference type="HAMAP-Rule" id="MF_01152"/>
    </source>
</evidence>
<feature type="repeat" description="CXXCXGXG motif" evidence="9">
    <location>
        <begin position="155"/>
        <end position="162"/>
    </location>
</feature>
<dbReference type="PROSITE" id="PS51188">
    <property type="entry name" value="ZF_CR"/>
    <property type="match status" value="1"/>
</dbReference>
<dbReference type="NCBIfam" id="NF008035">
    <property type="entry name" value="PRK10767.1"/>
    <property type="match status" value="1"/>
</dbReference>
<sequence>MSTDTSTMKRDYYETLGVEKGAAPDAIKKAFRKLAMECHPDRHPGDKTAEQRFKDLNEAYDVLKDEQKRAAYDRFGHAAFENGGMGRGGAQGFAGGGFDFTDIFDEMFGEFMGGGRRGQPARGRGADLRFNMEISLEEAYHGKQATIRVPTSVACESCNGSGGEKGAQPITCPACHGHGKVRATQGFFTIERTCAACHGAGKVIEKACKTCKGSGRTAKEKTLQVAIPAGVEDGTRIRLAGEGEAGMNGGPAGDLYIFISLSAHRLFQREGAAVYCRVPIAMATAALGGHIEIPTIDGSKAKVQVPAGTQTGQQIRLKGKGMSVLRSPARGDMFVEIAVETPANLTRKQRELLEQFDAESQANAKTSPESQGFFARVKEFLDSGRG</sequence>
<evidence type="ECO:0000256" key="6">
    <source>
        <dbReference type="ARBA" id="ARBA00022833"/>
    </source>
</evidence>
<evidence type="ECO:0000256" key="10">
    <source>
        <dbReference type="PROSITE-ProRule" id="PRU00546"/>
    </source>
</evidence>
<dbReference type="Proteomes" id="UP001230156">
    <property type="component" value="Unassembled WGS sequence"/>
</dbReference>
<evidence type="ECO:0000259" key="12">
    <source>
        <dbReference type="PROSITE" id="PS51188"/>
    </source>
</evidence>
<evidence type="ECO:0000256" key="3">
    <source>
        <dbReference type="ARBA" id="ARBA00022723"/>
    </source>
</evidence>
<dbReference type="GO" id="GO:0016491">
    <property type="term" value="F:oxidoreductase activity"/>
    <property type="evidence" value="ECO:0007669"/>
    <property type="project" value="UniProtKB-KW"/>
</dbReference>
<comment type="function">
    <text evidence="9">Participates actively in the response to hyperosmotic and heat shock by preventing the aggregation of stress-denatured proteins and by disaggregating proteins, also in an autonomous, DnaK-independent fashion. Unfolded proteins bind initially to DnaJ; upon interaction with the DnaJ-bound protein, DnaK hydrolyzes its bound ATP, resulting in the formation of a stable complex. GrpE releases ADP from DnaK; ATP binding to DnaK triggers the release of the substrate protein, thus completing the reaction cycle. Several rounds of ATP-dependent interactions between DnaJ, DnaK and GrpE are required for fully efficient folding. Also involved, together with DnaK and GrpE, in the DNA replication of plasmids through activation of initiation proteins.</text>
</comment>
<evidence type="ECO:0000256" key="7">
    <source>
        <dbReference type="ARBA" id="ARBA00023016"/>
    </source>
</evidence>
<feature type="binding site" evidence="9">
    <location>
        <position position="197"/>
    </location>
    <ligand>
        <name>Zn(2+)</name>
        <dbReference type="ChEBI" id="CHEBI:29105"/>
        <label>2</label>
    </ligand>
</feature>
<feature type="binding site" evidence="9">
    <location>
        <position position="172"/>
    </location>
    <ligand>
        <name>Zn(2+)</name>
        <dbReference type="ChEBI" id="CHEBI:29105"/>
        <label>2</label>
    </ligand>
</feature>
<keyword evidence="5 9" id="KW-0863">Zinc-finger</keyword>
<dbReference type="InterPro" id="IPR001305">
    <property type="entry name" value="HSP_DnaJ_Cys-rich_dom"/>
</dbReference>
<feature type="domain" description="CR-type" evidence="12">
    <location>
        <begin position="142"/>
        <end position="220"/>
    </location>
</feature>
<dbReference type="InterPro" id="IPR036869">
    <property type="entry name" value="J_dom_sf"/>
</dbReference>
<reference evidence="14" key="1">
    <citation type="submission" date="2023-08" db="EMBL/GenBank/DDBJ databases">
        <title>Rhodospirillaceae gen. nov., a novel taxon isolated from the Yangtze River Yuezi River estuary sludge.</title>
        <authorList>
            <person name="Ruan L."/>
        </authorList>
    </citation>
    <scope>NUCLEOTIDE SEQUENCE [LARGE SCALE GENOMIC DNA]</scope>
    <source>
        <strain evidence="14">R-7</strain>
    </source>
</reference>
<keyword evidence="3 9" id="KW-0479">Metal-binding</keyword>
<dbReference type="InterPro" id="IPR001623">
    <property type="entry name" value="DnaJ_domain"/>
</dbReference>
<dbReference type="Pfam" id="PF01556">
    <property type="entry name" value="DnaJ_C"/>
    <property type="match status" value="1"/>
</dbReference>
<keyword evidence="14" id="KW-1185">Reference proteome</keyword>
<dbReference type="CDD" id="cd10719">
    <property type="entry name" value="DnaJ_zf"/>
    <property type="match status" value="1"/>
</dbReference>
<dbReference type="Pfam" id="PF00684">
    <property type="entry name" value="DnaJ_CXXCXGXG"/>
    <property type="match status" value="1"/>
</dbReference>
<evidence type="ECO:0000256" key="5">
    <source>
        <dbReference type="ARBA" id="ARBA00022771"/>
    </source>
</evidence>
<feature type="domain" description="J" evidence="11">
    <location>
        <begin position="11"/>
        <end position="76"/>
    </location>
</feature>
<accession>A0ABU0YNA1</accession>
<comment type="subunit">
    <text evidence="9">Homodimer.</text>
</comment>
<dbReference type="InterPro" id="IPR012724">
    <property type="entry name" value="DnaJ"/>
</dbReference>
<dbReference type="SUPFAM" id="SSF46565">
    <property type="entry name" value="Chaperone J-domain"/>
    <property type="match status" value="1"/>
</dbReference>
<dbReference type="HAMAP" id="MF_01152">
    <property type="entry name" value="DnaJ"/>
    <property type="match status" value="1"/>
</dbReference>
<name>A0ABU0YNA1_9PROT</name>